<proteinExistence type="predicted"/>
<organism evidence="2 3">
    <name type="scientific">Deinococcus radiopugnans ATCC 19172</name>
    <dbReference type="NCBI Taxonomy" id="585398"/>
    <lineage>
        <taxon>Bacteria</taxon>
        <taxon>Thermotogati</taxon>
        <taxon>Deinococcota</taxon>
        <taxon>Deinococci</taxon>
        <taxon>Deinococcales</taxon>
        <taxon>Deinococcaceae</taxon>
        <taxon>Deinococcus</taxon>
    </lineage>
</organism>
<accession>A0ABR6NTN2</accession>
<evidence type="ECO:0000313" key="3">
    <source>
        <dbReference type="Proteomes" id="UP000629870"/>
    </source>
</evidence>
<dbReference type="InterPro" id="IPR027805">
    <property type="entry name" value="Transposase_HTH_dom"/>
</dbReference>
<sequence>MFHPRYEQTITLNPSGFRRRTGVCPEVFADMLEALHDWHRRKTRAGRPPALRLEEQLMLTLEFWREYRTFCHLGQDWGIHEATAHRAVVRVEDALLASGRFSLPGRRALHADTTVWTAVLVDVSEIPCERPKKTRNAGIVGRKSATP</sequence>
<dbReference type="Pfam" id="PF13613">
    <property type="entry name" value="HTH_Tnp_4"/>
    <property type="match status" value="1"/>
</dbReference>
<dbReference type="EMBL" id="JACHEW010000014">
    <property type="protein sequence ID" value="MBB6017406.1"/>
    <property type="molecule type" value="Genomic_DNA"/>
</dbReference>
<evidence type="ECO:0000313" key="2">
    <source>
        <dbReference type="EMBL" id="MBB6017406.1"/>
    </source>
</evidence>
<dbReference type="Proteomes" id="UP000629870">
    <property type="component" value="Unassembled WGS sequence"/>
</dbReference>
<evidence type="ECO:0000259" key="1">
    <source>
        <dbReference type="Pfam" id="PF13613"/>
    </source>
</evidence>
<name>A0ABR6NTN2_9DEIO</name>
<keyword evidence="3" id="KW-1185">Reference proteome</keyword>
<reference evidence="2 3" key="1">
    <citation type="submission" date="2020-08" db="EMBL/GenBank/DDBJ databases">
        <title>Genomic Encyclopedia of Type Strains, Phase IV (KMG-IV): sequencing the most valuable type-strain genomes for metagenomic binning, comparative biology and taxonomic classification.</title>
        <authorList>
            <person name="Goeker M."/>
        </authorList>
    </citation>
    <scope>NUCLEOTIDE SEQUENCE [LARGE SCALE GENOMIC DNA]</scope>
    <source>
        <strain evidence="2 3">DSM 12027</strain>
    </source>
</reference>
<gene>
    <name evidence="2" type="ORF">HNQ04_002671</name>
</gene>
<comment type="caution">
    <text evidence="2">The sequence shown here is derived from an EMBL/GenBank/DDBJ whole genome shotgun (WGS) entry which is preliminary data.</text>
</comment>
<dbReference type="RefSeq" id="WP_249039004.1">
    <property type="nucleotide sequence ID" value="NZ_JACHEW010000014.1"/>
</dbReference>
<protein>
    <recommendedName>
        <fullName evidence="1">Transposase Helix-turn-helix domain-containing protein</fullName>
    </recommendedName>
</protein>
<feature type="domain" description="Transposase Helix-turn-helix" evidence="1">
    <location>
        <begin position="50"/>
        <end position="98"/>
    </location>
</feature>